<evidence type="ECO:0000256" key="4">
    <source>
        <dbReference type="ARBA" id="ARBA00023163"/>
    </source>
</evidence>
<dbReference type="InterPro" id="IPR003162">
    <property type="entry name" value="TFIID-31"/>
</dbReference>
<dbReference type="GO" id="GO:0000124">
    <property type="term" value="C:SAGA complex"/>
    <property type="evidence" value="ECO:0007669"/>
    <property type="project" value="TreeGrafter"/>
</dbReference>
<feature type="compositionally biased region" description="Low complexity" evidence="6">
    <location>
        <begin position="11"/>
        <end position="52"/>
    </location>
</feature>
<gene>
    <name evidence="7" type="ORF">PTSG_03320</name>
</gene>
<sequence>MEQPAKQAKMSTSPSRAHARSAAATAAAASSAANSNRSNHVAGGNGSSSSAVKKPEVDETEPLTMPRTAKSIIQILQDMGIPYFEPLVVPQLLEFCQRYIHSMLEDGTRLAEHRVGSDKTADSRVKAADTVALTVEDVKLAIQSRIDFDNSAPPPREYLLEIAREKNDMPLPPIPEKPGLHLPQERYCLTNPNYTVKPVPKKSRDAGPWPKHFTKDTVQAAKRAQMQRRMRGKAAEEKEEAATAGEFTLDDSAALDLSTSADAAKEGGEKKKEGEEEEDKKQEGESDKKEQEKQASEALATATTTTTAPMGYMSAGLLGKTTEEDDDEFD</sequence>
<feature type="compositionally biased region" description="Low complexity" evidence="6">
    <location>
        <begin position="242"/>
        <end position="262"/>
    </location>
</feature>
<dbReference type="STRING" id="946362.F2U4U6"/>
<accession>F2U4U6</accession>
<keyword evidence="5" id="KW-0539">Nucleus</keyword>
<protein>
    <recommendedName>
        <fullName evidence="9">Transcription initiation factor TFIID subunit 9</fullName>
    </recommendedName>
</protein>
<dbReference type="InterPro" id="IPR051431">
    <property type="entry name" value="TFIID_subunit_9"/>
</dbReference>
<proteinExistence type="inferred from homology"/>
<dbReference type="Proteomes" id="UP000007799">
    <property type="component" value="Unassembled WGS sequence"/>
</dbReference>
<keyword evidence="4" id="KW-0804">Transcription</keyword>
<dbReference type="GO" id="GO:0005669">
    <property type="term" value="C:transcription factor TFIID complex"/>
    <property type="evidence" value="ECO:0007669"/>
    <property type="project" value="TreeGrafter"/>
</dbReference>
<name>F2U4U6_SALR5</name>
<dbReference type="Pfam" id="PF02291">
    <property type="entry name" value="TFIID-31kDa"/>
    <property type="match status" value="1"/>
</dbReference>
<evidence type="ECO:0000256" key="1">
    <source>
        <dbReference type="ARBA" id="ARBA00004123"/>
    </source>
</evidence>
<evidence type="ECO:0008006" key="9">
    <source>
        <dbReference type="Google" id="ProtNLM"/>
    </source>
</evidence>
<dbReference type="RefSeq" id="XP_004995898.1">
    <property type="nucleotide sequence ID" value="XM_004995841.1"/>
</dbReference>
<dbReference type="GO" id="GO:0051123">
    <property type="term" value="P:RNA polymerase II preinitiation complex assembly"/>
    <property type="evidence" value="ECO:0007669"/>
    <property type="project" value="TreeGrafter"/>
</dbReference>
<dbReference type="GO" id="GO:0003713">
    <property type="term" value="F:transcription coactivator activity"/>
    <property type="evidence" value="ECO:0007669"/>
    <property type="project" value="TreeGrafter"/>
</dbReference>
<dbReference type="EMBL" id="GL832961">
    <property type="protein sequence ID" value="EGD82662.1"/>
    <property type="molecule type" value="Genomic_DNA"/>
</dbReference>
<comment type="subcellular location">
    <subcellularLocation>
        <location evidence="1">Nucleus</location>
    </subcellularLocation>
</comment>
<reference evidence="7" key="1">
    <citation type="submission" date="2009-08" db="EMBL/GenBank/DDBJ databases">
        <title>Annotation of Salpingoeca rosetta.</title>
        <authorList>
            <consortium name="The Broad Institute Genome Sequencing Platform"/>
            <person name="Russ C."/>
            <person name="Cuomo C."/>
            <person name="Burger G."/>
            <person name="Gray M.W."/>
            <person name="Holland P.W.H."/>
            <person name="King N."/>
            <person name="Lang F.B.F."/>
            <person name="Roger A.J."/>
            <person name="Ruiz-Trillo I."/>
            <person name="Young S.K."/>
            <person name="Zeng Q."/>
            <person name="Gargeya S."/>
            <person name="Alvarado L."/>
            <person name="Berlin A."/>
            <person name="Chapman S.B."/>
            <person name="Chen Z."/>
            <person name="Freedman E."/>
            <person name="Gellesch M."/>
            <person name="Goldberg J."/>
            <person name="Griggs A."/>
            <person name="Gujja S."/>
            <person name="Heilman E."/>
            <person name="Heiman D."/>
            <person name="Howarth C."/>
            <person name="Mehta T."/>
            <person name="Neiman D."/>
            <person name="Pearson M."/>
            <person name="Roberts A."/>
            <person name="Saif S."/>
            <person name="Shea T."/>
            <person name="Shenoy N."/>
            <person name="Sisk P."/>
            <person name="Stolte C."/>
            <person name="Sykes S."/>
            <person name="White J."/>
            <person name="Yandava C."/>
            <person name="Haas B."/>
            <person name="Nusbaum C."/>
            <person name="Birren B."/>
        </authorList>
    </citation>
    <scope>NUCLEOTIDE SEQUENCE [LARGE SCALE GENOMIC DNA]</scope>
    <source>
        <strain evidence="7">ATCC 50818</strain>
    </source>
</reference>
<evidence type="ECO:0000256" key="6">
    <source>
        <dbReference type="SAM" id="MobiDB-lite"/>
    </source>
</evidence>
<evidence type="ECO:0000313" key="7">
    <source>
        <dbReference type="EMBL" id="EGD82662.1"/>
    </source>
</evidence>
<feature type="region of interest" description="Disordered" evidence="6">
    <location>
        <begin position="1"/>
        <end position="65"/>
    </location>
</feature>
<evidence type="ECO:0000256" key="5">
    <source>
        <dbReference type="ARBA" id="ARBA00023242"/>
    </source>
</evidence>
<dbReference type="GO" id="GO:0016251">
    <property type="term" value="F:RNA polymerase II general transcription initiation factor activity"/>
    <property type="evidence" value="ECO:0007669"/>
    <property type="project" value="TreeGrafter"/>
</dbReference>
<organism evidence="8">
    <name type="scientific">Salpingoeca rosetta (strain ATCC 50818 / BSB-021)</name>
    <dbReference type="NCBI Taxonomy" id="946362"/>
    <lineage>
        <taxon>Eukaryota</taxon>
        <taxon>Choanoflagellata</taxon>
        <taxon>Craspedida</taxon>
        <taxon>Salpingoecidae</taxon>
        <taxon>Salpingoeca</taxon>
    </lineage>
</organism>
<dbReference type="GO" id="GO:0046982">
    <property type="term" value="F:protein heterodimerization activity"/>
    <property type="evidence" value="ECO:0007669"/>
    <property type="project" value="InterPro"/>
</dbReference>
<feature type="region of interest" description="Disordered" evidence="6">
    <location>
        <begin position="193"/>
        <end position="330"/>
    </location>
</feature>
<dbReference type="GeneID" id="16076484"/>
<comment type="similarity">
    <text evidence="2">Belongs to the TAF9 family.</text>
</comment>
<dbReference type="AlphaFoldDB" id="F2U4U6"/>
<dbReference type="SUPFAM" id="SSF47113">
    <property type="entry name" value="Histone-fold"/>
    <property type="match status" value="1"/>
</dbReference>
<keyword evidence="3" id="KW-0805">Transcription regulation</keyword>
<dbReference type="PANTHER" id="PTHR48068">
    <property type="entry name" value="TAF9 RNA POLYMERASE II, TATA BOX-BINDING PROTEIN (TBP)-ASSOCIATED FACTOR"/>
    <property type="match status" value="1"/>
</dbReference>
<feature type="compositionally biased region" description="Basic and acidic residues" evidence="6">
    <location>
        <begin position="263"/>
        <end position="295"/>
    </location>
</feature>
<dbReference type="Gene3D" id="1.10.20.10">
    <property type="entry name" value="Histone, subunit A"/>
    <property type="match status" value="1"/>
</dbReference>
<dbReference type="InterPro" id="IPR009072">
    <property type="entry name" value="Histone-fold"/>
</dbReference>
<dbReference type="eggNOG" id="KOG3334">
    <property type="taxonomic scope" value="Eukaryota"/>
</dbReference>
<dbReference type="CDD" id="cd07979">
    <property type="entry name" value="HFD_TAF9"/>
    <property type="match status" value="1"/>
</dbReference>
<evidence type="ECO:0000313" key="8">
    <source>
        <dbReference type="Proteomes" id="UP000007799"/>
    </source>
</evidence>
<keyword evidence="8" id="KW-1185">Reference proteome</keyword>
<evidence type="ECO:0000256" key="2">
    <source>
        <dbReference type="ARBA" id="ARBA00007646"/>
    </source>
</evidence>
<dbReference type="KEGG" id="sre:PTSG_03320"/>
<dbReference type="PANTHER" id="PTHR48068:SF4">
    <property type="entry name" value="TATA-BOX BINDING PROTEIN ASSOCIATED FACTOR 9"/>
    <property type="match status" value="1"/>
</dbReference>
<dbReference type="OrthoDB" id="341924at2759"/>
<evidence type="ECO:0000256" key="3">
    <source>
        <dbReference type="ARBA" id="ARBA00023015"/>
    </source>
</evidence>
<dbReference type="InParanoid" id="F2U4U6"/>